<name>E4YZR8_OIKDI</name>
<dbReference type="EMBL" id="FN656188">
    <property type="protein sequence ID" value="CBY40946.1"/>
    <property type="molecule type" value="Genomic_DNA"/>
</dbReference>
<evidence type="ECO:0000313" key="1">
    <source>
        <dbReference type="EMBL" id="CBY40946.1"/>
    </source>
</evidence>
<reference evidence="1" key="1">
    <citation type="journal article" date="2010" name="Science">
        <title>Plasticity of animal genome architecture unmasked by rapid evolution of a pelagic tunicate.</title>
        <authorList>
            <person name="Denoeud F."/>
            <person name="Henriet S."/>
            <person name="Mungpakdee S."/>
            <person name="Aury J.M."/>
            <person name="Da Silva C."/>
            <person name="Brinkmann H."/>
            <person name="Mikhaleva J."/>
            <person name="Olsen L.C."/>
            <person name="Jubin C."/>
            <person name="Canestro C."/>
            <person name="Bouquet J.M."/>
            <person name="Danks G."/>
            <person name="Poulain J."/>
            <person name="Campsteijn C."/>
            <person name="Adamski M."/>
            <person name="Cross I."/>
            <person name="Yadetie F."/>
            <person name="Muffato M."/>
            <person name="Louis A."/>
            <person name="Butcher S."/>
            <person name="Tsagkogeorga G."/>
            <person name="Konrad A."/>
            <person name="Singh S."/>
            <person name="Jensen M.F."/>
            <person name="Cong E.H."/>
            <person name="Eikeseth-Otteraa H."/>
            <person name="Noel B."/>
            <person name="Anthouard V."/>
            <person name="Porcel B.M."/>
            <person name="Kachouri-Lafond R."/>
            <person name="Nishino A."/>
            <person name="Ugolini M."/>
            <person name="Chourrout P."/>
            <person name="Nishida H."/>
            <person name="Aasland R."/>
            <person name="Huzurbazar S."/>
            <person name="Westhof E."/>
            <person name="Delsuc F."/>
            <person name="Lehrach H."/>
            <person name="Reinhardt R."/>
            <person name="Weissenbach J."/>
            <person name="Roy S.W."/>
            <person name="Artiguenave F."/>
            <person name="Postlethwait J.H."/>
            <person name="Manak J.R."/>
            <person name="Thompson E.M."/>
            <person name="Jaillon O."/>
            <person name="Du Pasquier L."/>
            <person name="Boudinot P."/>
            <person name="Liberles D.A."/>
            <person name="Volff J.N."/>
            <person name="Philippe H."/>
            <person name="Lenhard B."/>
            <person name="Roest Crollius H."/>
            <person name="Wincker P."/>
            <person name="Chourrout D."/>
        </authorList>
    </citation>
    <scope>NUCLEOTIDE SEQUENCE [LARGE SCALE GENOMIC DNA]</scope>
</reference>
<dbReference type="Proteomes" id="UP000011014">
    <property type="component" value="Unassembled WGS sequence"/>
</dbReference>
<proteinExistence type="predicted"/>
<dbReference type="AlphaFoldDB" id="E4YZR8"/>
<gene>
    <name evidence="1" type="ORF">GSOID_T00022993001</name>
</gene>
<accession>E4YZR8</accession>
<organism evidence="1">
    <name type="scientific">Oikopleura dioica</name>
    <name type="common">Tunicate</name>
    <dbReference type="NCBI Taxonomy" id="34765"/>
    <lineage>
        <taxon>Eukaryota</taxon>
        <taxon>Metazoa</taxon>
        <taxon>Chordata</taxon>
        <taxon>Tunicata</taxon>
        <taxon>Appendicularia</taxon>
        <taxon>Copelata</taxon>
        <taxon>Oikopleuridae</taxon>
        <taxon>Oikopleura</taxon>
    </lineage>
</organism>
<feature type="non-terminal residue" evidence="1">
    <location>
        <position position="1"/>
    </location>
</feature>
<protein>
    <submittedName>
        <fullName evidence="1">Uncharacterized protein</fullName>
    </submittedName>
</protein>
<sequence>ERACSDSSGRELCKVLWNVRRC</sequence>